<dbReference type="GO" id="GO:0003700">
    <property type="term" value="F:DNA-binding transcription factor activity"/>
    <property type="evidence" value="ECO:0007669"/>
    <property type="project" value="InterPro"/>
</dbReference>
<accession>A0A969TW59</accession>
<dbReference type="Gene3D" id="1.10.10.10">
    <property type="entry name" value="Winged helix-like DNA-binding domain superfamily/Winged helix DNA-binding domain"/>
    <property type="match status" value="1"/>
</dbReference>
<proteinExistence type="inferred from homology"/>
<dbReference type="InterPro" id="IPR050950">
    <property type="entry name" value="HTH-type_LysR_regulators"/>
</dbReference>
<dbReference type="Pfam" id="PF03466">
    <property type="entry name" value="LysR_substrate"/>
    <property type="match status" value="1"/>
</dbReference>
<dbReference type="InterPro" id="IPR036388">
    <property type="entry name" value="WH-like_DNA-bd_sf"/>
</dbReference>
<organism evidence="6 7">
    <name type="scientific">Alkalicoccus luteus</name>
    <dbReference type="NCBI Taxonomy" id="1237094"/>
    <lineage>
        <taxon>Bacteria</taxon>
        <taxon>Bacillati</taxon>
        <taxon>Bacillota</taxon>
        <taxon>Bacilli</taxon>
        <taxon>Bacillales</taxon>
        <taxon>Bacillaceae</taxon>
        <taxon>Alkalicoccus</taxon>
    </lineage>
</organism>
<dbReference type="SUPFAM" id="SSF53850">
    <property type="entry name" value="Periplasmic binding protein-like II"/>
    <property type="match status" value="1"/>
</dbReference>
<keyword evidence="2" id="KW-0805">Transcription regulation</keyword>
<dbReference type="SUPFAM" id="SSF46785">
    <property type="entry name" value="Winged helix' DNA-binding domain"/>
    <property type="match status" value="1"/>
</dbReference>
<gene>
    <name evidence="6" type="ORF">HCN83_16135</name>
</gene>
<dbReference type="PROSITE" id="PS50931">
    <property type="entry name" value="HTH_LYSR"/>
    <property type="match status" value="1"/>
</dbReference>
<dbReference type="PANTHER" id="PTHR30419">
    <property type="entry name" value="HTH-TYPE TRANSCRIPTIONAL REGULATOR YBHD"/>
    <property type="match status" value="1"/>
</dbReference>
<dbReference type="RefSeq" id="WP_168009212.1">
    <property type="nucleotide sequence ID" value="NZ_JAATHJ010000038.1"/>
</dbReference>
<keyword evidence="7" id="KW-1185">Reference proteome</keyword>
<dbReference type="Proteomes" id="UP000752012">
    <property type="component" value="Unassembled WGS sequence"/>
</dbReference>
<protein>
    <submittedName>
        <fullName evidence="6">LysR family transcriptional regulator</fullName>
    </submittedName>
</protein>
<evidence type="ECO:0000313" key="6">
    <source>
        <dbReference type="EMBL" id="NJP39100.1"/>
    </source>
</evidence>
<comment type="caution">
    <text evidence="6">The sequence shown here is derived from an EMBL/GenBank/DDBJ whole genome shotgun (WGS) entry which is preliminary data.</text>
</comment>
<feature type="domain" description="HTH lysR-type" evidence="5">
    <location>
        <begin position="1"/>
        <end position="55"/>
    </location>
</feature>
<dbReference type="Gene3D" id="3.40.190.290">
    <property type="match status" value="1"/>
</dbReference>
<dbReference type="PANTHER" id="PTHR30419:SF28">
    <property type="entry name" value="HTH-TYPE TRANSCRIPTIONAL REGULATOR BSDA"/>
    <property type="match status" value="1"/>
</dbReference>
<keyword evidence="3" id="KW-0238">DNA-binding</keyword>
<dbReference type="FunFam" id="1.10.10.10:FF:000001">
    <property type="entry name" value="LysR family transcriptional regulator"/>
    <property type="match status" value="1"/>
</dbReference>
<dbReference type="EMBL" id="JAATHJ010000038">
    <property type="protein sequence ID" value="NJP39100.1"/>
    <property type="molecule type" value="Genomic_DNA"/>
</dbReference>
<keyword evidence="4" id="KW-0804">Transcription</keyword>
<comment type="similarity">
    <text evidence="1">Belongs to the LysR transcriptional regulatory family.</text>
</comment>
<dbReference type="PRINTS" id="PR00039">
    <property type="entry name" value="HTHLYSR"/>
</dbReference>
<evidence type="ECO:0000256" key="1">
    <source>
        <dbReference type="ARBA" id="ARBA00009437"/>
    </source>
</evidence>
<dbReference type="GO" id="GO:0003677">
    <property type="term" value="F:DNA binding"/>
    <property type="evidence" value="ECO:0007669"/>
    <property type="project" value="UniProtKB-KW"/>
</dbReference>
<dbReference type="InterPro" id="IPR000847">
    <property type="entry name" value="LysR_HTH_N"/>
</dbReference>
<name>A0A969TW59_9BACI</name>
<dbReference type="AlphaFoldDB" id="A0A969TW59"/>
<evidence type="ECO:0000256" key="2">
    <source>
        <dbReference type="ARBA" id="ARBA00023015"/>
    </source>
</evidence>
<evidence type="ECO:0000313" key="7">
    <source>
        <dbReference type="Proteomes" id="UP000752012"/>
    </source>
</evidence>
<dbReference type="InterPro" id="IPR036390">
    <property type="entry name" value="WH_DNA-bd_sf"/>
</dbReference>
<reference evidence="6 7" key="1">
    <citation type="submission" date="2020-03" db="EMBL/GenBank/DDBJ databases">
        <title>Assessment of the enzymatic potential of alkaline-tolerant lipase obtained from Bacillus luteus H11 (technogenic soil) for the bioremediation of saline soils contaminated with petroleum substances.</title>
        <authorList>
            <person name="Kalwasinska A."/>
        </authorList>
    </citation>
    <scope>NUCLEOTIDE SEQUENCE [LARGE SCALE GENOMIC DNA]</scope>
    <source>
        <strain evidence="6 7">H11</strain>
    </source>
</reference>
<evidence type="ECO:0000256" key="3">
    <source>
        <dbReference type="ARBA" id="ARBA00023125"/>
    </source>
</evidence>
<evidence type="ECO:0000259" key="5">
    <source>
        <dbReference type="PROSITE" id="PS50931"/>
    </source>
</evidence>
<dbReference type="InterPro" id="IPR005119">
    <property type="entry name" value="LysR_subst-bd"/>
</dbReference>
<dbReference type="GO" id="GO:0005829">
    <property type="term" value="C:cytosol"/>
    <property type="evidence" value="ECO:0007669"/>
    <property type="project" value="TreeGrafter"/>
</dbReference>
<dbReference type="Pfam" id="PF00126">
    <property type="entry name" value="HTH_1"/>
    <property type="match status" value="1"/>
</dbReference>
<evidence type="ECO:0000256" key="4">
    <source>
        <dbReference type="ARBA" id="ARBA00023163"/>
    </source>
</evidence>
<sequence length="294" mass="32706">MQLRYFIAAAEREHLTKAAAFLSVTQPALSRAISRLEDELGSPLFDRRGRSIYLNRFGKQFLIRARRIVQELDTAKQEAEELQAPDMGRISVGFLHTLSTGLMPELLAVYKEKYPNVSFALGQGPSHTLLSQLEEGIFDLCLTVQPENPSSVDWQPLWKEELYITLPDGHPLASETHLRLSDIQEEAFIHLKEGYSLRRSVERLFREAGLPLTPAFEGDEADTAAGLVGAGLGVSILPKQPTARTLRIVQVPIQPSGASRTIGLSRMRRSQLSPAAEAFADYAAKHLGRHVKDR</sequence>